<dbReference type="STRING" id="765440.A0A0C3BXX3"/>
<evidence type="ECO:0000313" key="1">
    <source>
        <dbReference type="EMBL" id="KIM82202.1"/>
    </source>
</evidence>
<keyword evidence="2" id="KW-1185">Reference proteome</keyword>
<reference evidence="2" key="2">
    <citation type="submission" date="2015-01" db="EMBL/GenBank/DDBJ databases">
        <title>Evolutionary Origins and Diversification of the Mycorrhizal Mutualists.</title>
        <authorList>
            <consortium name="DOE Joint Genome Institute"/>
            <consortium name="Mycorrhizal Genomics Consortium"/>
            <person name="Kohler A."/>
            <person name="Kuo A."/>
            <person name="Nagy L.G."/>
            <person name="Floudas D."/>
            <person name="Copeland A."/>
            <person name="Barry K.W."/>
            <person name="Cichocki N."/>
            <person name="Veneault-Fourrey C."/>
            <person name="LaButti K."/>
            <person name="Lindquist E.A."/>
            <person name="Lipzen A."/>
            <person name="Lundell T."/>
            <person name="Morin E."/>
            <person name="Murat C."/>
            <person name="Riley R."/>
            <person name="Ohm R."/>
            <person name="Sun H."/>
            <person name="Tunlid A."/>
            <person name="Henrissat B."/>
            <person name="Grigoriev I.V."/>
            <person name="Hibbett D.S."/>
            <person name="Martin F."/>
        </authorList>
    </citation>
    <scope>NUCLEOTIDE SEQUENCE [LARGE SCALE GENOMIC DNA]</scope>
    <source>
        <strain evidence="2">F 1598</strain>
    </source>
</reference>
<feature type="non-terminal residue" evidence="1">
    <location>
        <position position="149"/>
    </location>
</feature>
<protein>
    <recommendedName>
        <fullName evidence="3">F-box domain-containing protein</fullName>
    </recommendedName>
</protein>
<dbReference type="InParanoid" id="A0A0C3BXX3"/>
<gene>
    <name evidence="1" type="ORF">PILCRDRAFT_70867</name>
</gene>
<proteinExistence type="predicted"/>
<evidence type="ECO:0008006" key="3">
    <source>
        <dbReference type="Google" id="ProtNLM"/>
    </source>
</evidence>
<dbReference type="HOGENOM" id="CLU_018544_3_2_1"/>
<organism evidence="1 2">
    <name type="scientific">Piloderma croceum (strain F 1598)</name>
    <dbReference type="NCBI Taxonomy" id="765440"/>
    <lineage>
        <taxon>Eukaryota</taxon>
        <taxon>Fungi</taxon>
        <taxon>Dikarya</taxon>
        <taxon>Basidiomycota</taxon>
        <taxon>Agaricomycotina</taxon>
        <taxon>Agaricomycetes</taxon>
        <taxon>Agaricomycetidae</taxon>
        <taxon>Atheliales</taxon>
        <taxon>Atheliaceae</taxon>
        <taxon>Piloderma</taxon>
    </lineage>
</organism>
<dbReference type="AlphaFoldDB" id="A0A0C3BXX3"/>
<accession>A0A0C3BXX3</accession>
<evidence type="ECO:0000313" key="2">
    <source>
        <dbReference type="Proteomes" id="UP000054166"/>
    </source>
</evidence>
<dbReference type="OrthoDB" id="3248197at2759"/>
<sequence length="149" mass="16848">MDSTTTSHACVNCGYKTRSNAITVPVSPVPHLLNTNHSPSQTEVGLIRTSISQVHVDLAEIDYELASMQTATAEMQRKRQLLLSFSEGHKSLLSPIRRIAPETLSDIFMRCLVDFWVDRFASCNYTRICLSHVCRFWRDVALSTSKMWA</sequence>
<dbReference type="EMBL" id="KN832995">
    <property type="protein sequence ID" value="KIM82202.1"/>
    <property type="molecule type" value="Genomic_DNA"/>
</dbReference>
<dbReference type="Proteomes" id="UP000054166">
    <property type="component" value="Unassembled WGS sequence"/>
</dbReference>
<name>A0A0C3BXX3_PILCF</name>
<reference evidence="1 2" key="1">
    <citation type="submission" date="2014-04" db="EMBL/GenBank/DDBJ databases">
        <authorList>
            <consortium name="DOE Joint Genome Institute"/>
            <person name="Kuo A."/>
            <person name="Tarkka M."/>
            <person name="Buscot F."/>
            <person name="Kohler A."/>
            <person name="Nagy L.G."/>
            <person name="Floudas D."/>
            <person name="Copeland A."/>
            <person name="Barry K.W."/>
            <person name="Cichocki N."/>
            <person name="Veneault-Fourrey C."/>
            <person name="LaButti K."/>
            <person name="Lindquist E.A."/>
            <person name="Lipzen A."/>
            <person name="Lundell T."/>
            <person name="Morin E."/>
            <person name="Murat C."/>
            <person name="Sun H."/>
            <person name="Tunlid A."/>
            <person name="Henrissat B."/>
            <person name="Grigoriev I.V."/>
            <person name="Hibbett D.S."/>
            <person name="Martin F."/>
            <person name="Nordberg H.P."/>
            <person name="Cantor M.N."/>
            <person name="Hua S.X."/>
        </authorList>
    </citation>
    <scope>NUCLEOTIDE SEQUENCE [LARGE SCALE GENOMIC DNA]</scope>
    <source>
        <strain evidence="1 2">F 1598</strain>
    </source>
</reference>